<evidence type="ECO:0000313" key="3">
    <source>
        <dbReference type="Proteomes" id="UP001215598"/>
    </source>
</evidence>
<feature type="region of interest" description="Disordered" evidence="1">
    <location>
        <begin position="1"/>
        <end position="29"/>
    </location>
</feature>
<evidence type="ECO:0000313" key="2">
    <source>
        <dbReference type="EMBL" id="KAJ7741055.1"/>
    </source>
</evidence>
<accession>A0AAD7IFD4</accession>
<name>A0AAD7IFD4_9AGAR</name>
<comment type="caution">
    <text evidence="2">The sequence shown here is derived from an EMBL/GenBank/DDBJ whole genome shotgun (WGS) entry which is preliminary data.</text>
</comment>
<protein>
    <submittedName>
        <fullName evidence="2">Uncharacterized protein</fullName>
    </submittedName>
</protein>
<dbReference type="AlphaFoldDB" id="A0AAD7IFD4"/>
<gene>
    <name evidence="2" type="ORF">B0H16DRAFT_1222229</name>
</gene>
<proteinExistence type="predicted"/>
<feature type="non-terminal residue" evidence="2">
    <location>
        <position position="1"/>
    </location>
</feature>
<sequence length="82" mass="8919">APPNDLPVPNAGSASSVPRPDHLPLSLPEPRFEMRSSRHCLKCGSAGCKGKEGHIFCPSACMDCEQVTCRGRNSRRPDKRCD</sequence>
<feature type="non-terminal residue" evidence="2">
    <location>
        <position position="82"/>
    </location>
</feature>
<reference evidence="2" key="1">
    <citation type="submission" date="2023-03" db="EMBL/GenBank/DDBJ databases">
        <title>Massive genome expansion in bonnet fungi (Mycena s.s.) driven by repeated elements and novel gene families across ecological guilds.</title>
        <authorList>
            <consortium name="Lawrence Berkeley National Laboratory"/>
            <person name="Harder C.B."/>
            <person name="Miyauchi S."/>
            <person name="Viragh M."/>
            <person name="Kuo A."/>
            <person name="Thoen E."/>
            <person name="Andreopoulos B."/>
            <person name="Lu D."/>
            <person name="Skrede I."/>
            <person name="Drula E."/>
            <person name="Henrissat B."/>
            <person name="Morin E."/>
            <person name="Kohler A."/>
            <person name="Barry K."/>
            <person name="LaButti K."/>
            <person name="Morin E."/>
            <person name="Salamov A."/>
            <person name="Lipzen A."/>
            <person name="Mereny Z."/>
            <person name="Hegedus B."/>
            <person name="Baldrian P."/>
            <person name="Stursova M."/>
            <person name="Weitz H."/>
            <person name="Taylor A."/>
            <person name="Grigoriev I.V."/>
            <person name="Nagy L.G."/>
            <person name="Martin F."/>
            <person name="Kauserud H."/>
        </authorList>
    </citation>
    <scope>NUCLEOTIDE SEQUENCE</scope>
    <source>
        <strain evidence="2">CBHHK182m</strain>
    </source>
</reference>
<dbReference type="EMBL" id="JARKIB010000100">
    <property type="protein sequence ID" value="KAJ7741055.1"/>
    <property type="molecule type" value="Genomic_DNA"/>
</dbReference>
<keyword evidence="3" id="KW-1185">Reference proteome</keyword>
<dbReference type="Proteomes" id="UP001215598">
    <property type="component" value="Unassembled WGS sequence"/>
</dbReference>
<evidence type="ECO:0000256" key="1">
    <source>
        <dbReference type="SAM" id="MobiDB-lite"/>
    </source>
</evidence>
<organism evidence="2 3">
    <name type="scientific">Mycena metata</name>
    <dbReference type="NCBI Taxonomy" id="1033252"/>
    <lineage>
        <taxon>Eukaryota</taxon>
        <taxon>Fungi</taxon>
        <taxon>Dikarya</taxon>
        <taxon>Basidiomycota</taxon>
        <taxon>Agaricomycotina</taxon>
        <taxon>Agaricomycetes</taxon>
        <taxon>Agaricomycetidae</taxon>
        <taxon>Agaricales</taxon>
        <taxon>Marasmiineae</taxon>
        <taxon>Mycenaceae</taxon>
        <taxon>Mycena</taxon>
    </lineage>
</organism>